<organism evidence="5 6">
    <name type="scientific">Candidatus Vidania fulgoroideorum</name>
    <dbReference type="NCBI Taxonomy" id="881286"/>
    <lineage>
        <taxon>Bacteria</taxon>
        <taxon>Pseudomonadati</taxon>
        <taxon>Pseudomonadota</taxon>
        <taxon>Betaproteobacteria</taxon>
        <taxon>Candidatus Vidania</taxon>
    </lineage>
</organism>
<dbReference type="GO" id="GO:0005840">
    <property type="term" value="C:ribosome"/>
    <property type="evidence" value="ECO:0007669"/>
    <property type="project" value="UniProtKB-KW"/>
</dbReference>
<dbReference type="Proteomes" id="UP000663602">
    <property type="component" value="Chromosome"/>
</dbReference>
<evidence type="ECO:0000256" key="2">
    <source>
        <dbReference type="ARBA" id="ARBA00008889"/>
    </source>
</evidence>
<reference evidence="5" key="1">
    <citation type="submission" date="2021-02" db="EMBL/GenBank/DDBJ databases">
        <authorList>
            <person name="Franco D."/>
        </authorList>
    </citation>
    <scope>NUCLEOTIDE SEQUENCE</scope>
    <source>
        <strain evidence="5">DICMUL</strain>
    </source>
</reference>
<keyword evidence="5" id="KW-0689">Ribosomal protein</keyword>
<sequence>MNSNHKTIKNTLNKTTQLGKSNRYLILTTYKNTTANTLQQLKLRTHSYAKLQLIKTTVTNILTAHTDIPLIKHTTLACYTNTPLKSLKQLLKQTHIKIVTILFKNQQLTPTQIQKLQQLKSKTDCFTQITLLLKSIIITLTKLLKKIKNENNKTN</sequence>
<dbReference type="InterPro" id="IPR043141">
    <property type="entry name" value="Ribosomal_uL10-like_sf"/>
</dbReference>
<gene>
    <name evidence="5" type="primary">rplJ</name>
    <name evidence="5" type="ORF">JSR02_00025</name>
</gene>
<evidence type="ECO:0000256" key="4">
    <source>
        <dbReference type="ARBA" id="ARBA00035502"/>
    </source>
</evidence>
<reference evidence="5" key="2">
    <citation type="submission" date="2021-03" db="EMBL/GenBank/DDBJ databases">
        <title>Alternative transmission patterns in independently acquired nutritional co-symbionts of Dictyopharidae planthoppers.</title>
        <authorList>
            <person name="Michalik A."/>
            <person name="Lukasik P."/>
        </authorList>
    </citation>
    <scope>NUCLEOTIDE SEQUENCE</scope>
    <source>
        <strain evidence="5">DICMUL</strain>
    </source>
</reference>
<dbReference type="InterPro" id="IPR001790">
    <property type="entry name" value="Ribosomal_uL10"/>
</dbReference>
<evidence type="ECO:0000313" key="5">
    <source>
        <dbReference type="EMBL" id="QSW37843.1"/>
    </source>
</evidence>
<evidence type="ECO:0000313" key="6">
    <source>
        <dbReference type="Proteomes" id="UP000663602"/>
    </source>
</evidence>
<comment type="function">
    <text evidence="1">Forms part of the ribosomal stalk, playing a central role in the interaction of the ribosome with GTP-bound translation factors.</text>
</comment>
<proteinExistence type="inferred from homology"/>
<dbReference type="Gene3D" id="3.30.70.1730">
    <property type="match status" value="1"/>
</dbReference>
<protein>
    <recommendedName>
        <fullName evidence="3">Large ribosomal subunit protein uL10</fullName>
    </recommendedName>
    <alternativeName>
        <fullName evidence="4">50S ribosomal protein L10</fullName>
    </alternativeName>
</protein>
<dbReference type="EMBL" id="CP071410">
    <property type="protein sequence ID" value="QSW37843.1"/>
    <property type="molecule type" value="Genomic_DNA"/>
</dbReference>
<dbReference type="AlphaFoldDB" id="A0A974X8Z8"/>
<evidence type="ECO:0000256" key="1">
    <source>
        <dbReference type="ARBA" id="ARBA00002633"/>
    </source>
</evidence>
<keyword evidence="5" id="KW-0687">Ribonucleoprotein</keyword>
<comment type="similarity">
    <text evidence="2">Belongs to the universal ribosomal protein uL10 family.</text>
</comment>
<accession>A0A974X8Z8</accession>
<evidence type="ECO:0000256" key="3">
    <source>
        <dbReference type="ARBA" id="ARBA00035202"/>
    </source>
</evidence>
<dbReference type="Pfam" id="PF00466">
    <property type="entry name" value="Ribosomal_L10"/>
    <property type="match status" value="1"/>
</dbReference>
<dbReference type="SUPFAM" id="SSF160369">
    <property type="entry name" value="Ribosomal protein L10-like"/>
    <property type="match status" value="1"/>
</dbReference>
<name>A0A974X8Z8_9PROT</name>